<dbReference type="AlphaFoldDB" id="A0A4R0KE76"/>
<name>A0A4R0KE76_9ACTN</name>
<dbReference type="Pfam" id="PF13191">
    <property type="entry name" value="AAA_16"/>
    <property type="match status" value="1"/>
</dbReference>
<feature type="domain" description="HTH luxR-type" evidence="3">
    <location>
        <begin position="848"/>
        <end position="908"/>
    </location>
</feature>
<keyword evidence="1" id="KW-0547">Nucleotide-binding</keyword>
<dbReference type="Gene3D" id="1.10.10.10">
    <property type="entry name" value="Winged helix-like DNA-binding domain superfamily/Winged helix DNA-binding domain"/>
    <property type="match status" value="1"/>
</dbReference>
<gene>
    <name evidence="4" type="ORF">E0H75_08880</name>
</gene>
<evidence type="ECO:0000256" key="1">
    <source>
        <dbReference type="ARBA" id="ARBA00022741"/>
    </source>
</evidence>
<proteinExistence type="predicted"/>
<dbReference type="GO" id="GO:0004016">
    <property type="term" value="F:adenylate cyclase activity"/>
    <property type="evidence" value="ECO:0007669"/>
    <property type="project" value="TreeGrafter"/>
</dbReference>
<accession>A0A4R0KE76</accession>
<dbReference type="PROSITE" id="PS50043">
    <property type="entry name" value="HTH_LUXR_2"/>
    <property type="match status" value="1"/>
</dbReference>
<evidence type="ECO:0000313" key="4">
    <source>
        <dbReference type="EMBL" id="TCC53775.1"/>
    </source>
</evidence>
<comment type="caution">
    <text evidence="4">The sequence shown here is derived from an EMBL/GenBank/DDBJ whole genome shotgun (WGS) entry which is preliminary data.</text>
</comment>
<dbReference type="Proteomes" id="UP000293342">
    <property type="component" value="Unassembled WGS sequence"/>
</dbReference>
<organism evidence="4 5">
    <name type="scientific">Kribbella capetownensis</name>
    <dbReference type="NCBI Taxonomy" id="1572659"/>
    <lineage>
        <taxon>Bacteria</taxon>
        <taxon>Bacillati</taxon>
        <taxon>Actinomycetota</taxon>
        <taxon>Actinomycetes</taxon>
        <taxon>Propionibacteriales</taxon>
        <taxon>Kribbellaceae</taxon>
        <taxon>Kribbella</taxon>
    </lineage>
</organism>
<sequence length="908" mass="97477">MLVDRYAERRQLDDLLGHVRSGLSQALVIRGEAGIGKSALLDYLVAEASGCRVIRAAGVQAESELAFAGLHQLCAPLLHRLDHIPSPQRDALGTAFGLRTGPPPDRFLIGLAVLSLVADAAEEPLLCTVDDAQWLDDTSARTLTFVARRLMAESVAIVFALRDSADDEPFSGMPRLDVGGLPPQHARELLSAAIPGPIDERVRDRILAETRGNPLALLELPQDLSYAELAGGFGLPDAQQLTHRIEDTFRRRLAPLPSDSRRLLLVAAVEPAGDAALVRRAAQRLGIAVDTVDPAQFDGLVVIHERITFRHPLVRSAIHREATQEERWEAHRALADVTDPTRDADRRVWHLAHAANGPDDTVAAELEQSAGRAQARGGLAAAAAFLERSARLTADPAQRAARALAAAQTKSQAGAFDAALELLVMAEAGPLSELQQARVDLLRAQVAFATNRGRDAAPLLLKAAKRLEPIDTALSRETYLDALKAAMFADRLAGPDGSPLAVARAASTTPRPQEPSPPDLLLAGLAANITEGYAAGVPLLRRTVTSFGEGMSAAEELRWSWLACVAALHLWADKCWDDLSARYLDLARTTGALSELPLALSMRAYLLLFAGDLGAAGALVDEIQTVTEATGSNPAPYGALAVAALRGERAEASTGIEATIADVTHRGEGIGVVVAERANAVLNNGLGRYREAMAAAHRALGRVNAPVVRIPGAVNWAATEFVEAAARSGQLEAAKETLGWIAEMTSASGTDWALGIEARSRALVSDDRTAEPLYREAIERLARTRVRTDLARAVLLYGEWLRRRGRRNDAREQLHTADDLFTEIGAEAFAERARRELLATGETARKRTPATANQLTARESQIARLAGDGLSNPEIGSRLFLSPRTVEYHLGKVYTKLGITSRHGLHPH</sequence>
<dbReference type="GO" id="GO:0006355">
    <property type="term" value="P:regulation of DNA-templated transcription"/>
    <property type="evidence" value="ECO:0007669"/>
    <property type="project" value="InterPro"/>
</dbReference>
<dbReference type="PRINTS" id="PR00038">
    <property type="entry name" value="HTHLUXR"/>
</dbReference>
<evidence type="ECO:0000259" key="3">
    <source>
        <dbReference type="PROSITE" id="PS50043"/>
    </source>
</evidence>
<dbReference type="GO" id="GO:0005737">
    <property type="term" value="C:cytoplasm"/>
    <property type="evidence" value="ECO:0007669"/>
    <property type="project" value="TreeGrafter"/>
</dbReference>
<evidence type="ECO:0000313" key="5">
    <source>
        <dbReference type="Proteomes" id="UP000293342"/>
    </source>
</evidence>
<dbReference type="GO" id="GO:0003677">
    <property type="term" value="F:DNA binding"/>
    <property type="evidence" value="ECO:0007669"/>
    <property type="project" value="InterPro"/>
</dbReference>
<dbReference type="InterPro" id="IPR016032">
    <property type="entry name" value="Sig_transdc_resp-reg_C-effctor"/>
</dbReference>
<dbReference type="EMBL" id="SJKD01000001">
    <property type="protein sequence ID" value="TCC53775.1"/>
    <property type="molecule type" value="Genomic_DNA"/>
</dbReference>
<evidence type="ECO:0000256" key="2">
    <source>
        <dbReference type="ARBA" id="ARBA00022840"/>
    </source>
</evidence>
<protein>
    <submittedName>
        <fullName evidence="4">Helix-turn-helix transcriptional regulator</fullName>
    </submittedName>
</protein>
<dbReference type="InterPro" id="IPR000792">
    <property type="entry name" value="Tscrpt_reg_LuxR_C"/>
</dbReference>
<dbReference type="PANTHER" id="PTHR16305:SF35">
    <property type="entry name" value="TRANSCRIPTIONAL ACTIVATOR DOMAIN"/>
    <property type="match status" value="1"/>
</dbReference>
<dbReference type="InterPro" id="IPR041664">
    <property type="entry name" value="AAA_16"/>
</dbReference>
<dbReference type="Pfam" id="PF00196">
    <property type="entry name" value="GerE"/>
    <property type="match status" value="1"/>
</dbReference>
<dbReference type="CDD" id="cd06170">
    <property type="entry name" value="LuxR_C_like"/>
    <property type="match status" value="1"/>
</dbReference>
<dbReference type="OrthoDB" id="3202170at2"/>
<keyword evidence="2" id="KW-0067">ATP-binding</keyword>
<dbReference type="SMART" id="SM00421">
    <property type="entry name" value="HTH_LUXR"/>
    <property type="match status" value="1"/>
</dbReference>
<dbReference type="SUPFAM" id="SSF46894">
    <property type="entry name" value="C-terminal effector domain of the bipartite response regulators"/>
    <property type="match status" value="1"/>
</dbReference>
<dbReference type="RefSeq" id="WP_131512687.1">
    <property type="nucleotide sequence ID" value="NZ_SJKD01000001.1"/>
</dbReference>
<dbReference type="PANTHER" id="PTHR16305">
    <property type="entry name" value="TESTICULAR SOLUBLE ADENYLYL CYCLASE"/>
    <property type="match status" value="1"/>
</dbReference>
<dbReference type="InterPro" id="IPR036388">
    <property type="entry name" value="WH-like_DNA-bd_sf"/>
</dbReference>
<keyword evidence="5" id="KW-1185">Reference proteome</keyword>
<reference evidence="4 5" key="1">
    <citation type="submission" date="2019-02" db="EMBL/GenBank/DDBJ databases">
        <title>Kribbella capetownensis sp. nov. and Kribbella speibonae sp. nov., isolated from soil.</title>
        <authorList>
            <person name="Curtis S.M."/>
            <person name="Norton I."/>
            <person name="Everest G.J."/>
            <person name="Meyers P.R."/>
        </authorList>
    </citation>
    <scope>NUCLEOTIDE SEQUENCE [LARGE SCALE GENOMIC DNA]</scope>
    <source>
        <strain evidence="4 5">YM53</strain>
    </source>
</reference>
<dbReference type="GO" id="GO:0005524">
    <property type="term" value="F:ATP binding"/>
    <property type="evidence" value="ECO:0007669"/>
    <property type="project" value="UniProtKB-KW"/>
</dbReference>